<comment type="caution">
    <text evidence="1">The sequence shown here is derived from an EMBL/GenBank/DDBJ whole genome shotgun (WGS) entry which is preliminary data.</text>
</comment>
<dbReference type="Pfam" id="PF02082">
    <property type="entry name" value="Rrf2"/>
    <property type="match status" value="1"/>
</dbReference>
<dbReference type="GO" id="GO:0005829">
    <property type="term" value="C:cytosol"/>
    <property type="evidence" value="ECO:0007669"/>
    <property type="project" value="TreeGrafter"/>
</dbReference>
<gene>
    <name evidence="1" type="ORF">HMPREF0765_3839</name>
</gene>
<organism evidence="1 2">
    <name type="scientific">Sphingobacterium spiritivorum ATCC 33300</name>
    <dbReference type="NCBI Taxonomy" id="525372"/>
    <lineage>
        <taxon>Bacteria</taxon>
        <taxon>Pseudomonadati</taxon>
        <taxon>Bacteroidota</taxon>
        <taxon>Sphingobacteriia</taxon>
        <taxon>Sphingobacteriales</taxon>
        <taxon>Sphingobacteriaceae</taxon>
        <taxon>Sphingobacterium</taxon>
    </lineage>
</organism>
<dbReference type="PANTHER" id="PTHR33221:SF15">
    <property type="entry name" value="HTH-TYPE TRANSCRIPTIONAL REGULATOR YWGB-RELATED"/>
    <property type="match status" value="1"/>
</dbReference>
<dbReference type="SUPFAM" id="SSF46785">
    <property type="entry name" value="Winged helix' DNA-binding domain"/>
    <property type="match status" value="1"/>
</dbReference>
<accession>C2G2N3</accession>
<dbReference type="GO" id="GO:0003700">
    <property type="term" value="F:DNA-binding transcription factor activity"/>
    <property type="evidence" value="ECO:0007669"/>
    <property type="project" value="TreeGrafter"/>
</dbReference>
<protein>
    <submittedName>
        <fullName evidence="1">Transcriptional regulator</fullName>
    </submittedName>
</protein>
<dbReference type="RefSeq" id="WP_003002853.1">
    <property type="nucleotide sequence ID" value="NZ_GG668630.1"/>
</dbReference>
<name>C2G2N3_SPHSI</name>
<dbReference type="Gene3D" id="1.10.10.10">
    <property type="entry name" value="Winged helix-like DNA-binding domain superfamily/Winged helix DNA-binding domain"/>
    <property type="match status" value="1"/>
</dbReference>
<proteinExistence type="predicted"/>
<dbReference type="InterPro" id="IPR036388">
    <property type="entry name" value="WH-like_DNA-bd_sf"/>
</dbReference>
<reference evidence="1 2" key="1">
    <citation type="submission" date="2009-01" db="EMBL/GenBank/DDBJ databases">
        <authorList>
            <person name="Qin X."/>
            <person name="Bachman B."/>
            <person name="Battles P."/>
            <person name="Bell A."/>
            <person name="Bess C."/>
            <person name="Bickham C."/>
            <person name="Chaboub L."/>
            <person name="Chen D."/>
            <person name="Coyle M."/>
            <person name="Deiros D.R."/>
            <person name="Dinh H."/>
            <person name="Forbes L."/>
            <person name="Fowler G."/>
            <person name="Francisco L."/>
            <person name="Fu Q."/>
            <person name="Gubbala S."/>
            <person name="Hale W."/>
            <person name="Han Y."/>
            <person name="Hemphill L."/>
            <person name="Highlander S.K."/>
            <person name="Hirani K."/>
            <person name="Hogues M."/>
            <person name="Jackson L."/>
            <person name="Jakkamsetti A."/>
            <person name="Javaid M."/>
            <person name="Jiang H."/>
            <person name="Korchina V."/>
            <person name="Kovar C."/>
            <person name="Lara F."/>
            <person name="Lee S."/>
            <person name="Mata R."/>
            <person name="Mathew T."/>
            <person name="Moen C."/>
            <person name="Morales K."/>
            <person name="Munidasa M."/>
            <person name="Nazareth L."/>
            <person name="Ngo R."/>
            <person name="Nguyen L."/>
            <person name="Okwuonu G."/>
            <person name="Ongeri F."/>
            <person name="Patil S."/>
            <person name="Petrosino J."/>
            <person name="Pham C."/>
            <person name="Pham P."/>
            <person name="Pu L.-L."/>
            <person name="Puazo M."/>
            <person name="Raj R."/>
            <person name="Reid J."/>
            <person name="Rouhana J."/>
            <person name="Saada N."/>
            <person name="Shang Y."/>
            <person name="Simmons D."/>
            <person name="Thornton R."/>
            <person name="Warren J."/>
            <person name="Weissenberger G."/>
            <person name="Zhang J."/>
            <person name="Zhang L."/>
            <person name="Zhou C."/>
            <person name="Zhu D."/>
            <person name="Muzny D."/>
            <person name="Worley K."/>
            <person name="Gibbs R."/>
        </authorList>
    </citation>
    <scope>NUCLEOTIDE SEQUENCE [LARGE SCALE GENOMIC DNA]</scope>
    <source>
        <strain evidence="1 2">ATCC 33300</strain>
    </source>
</reference>
<evidence type="ECO:0000313" key="1">
    <source>
        <dbReference type="EMBL" id="EEI90523.1"/>
    </source>
</evidence>
<dbReference type="PROSITE" id="PS51197">
    <property type="entry name" value="HTH_RRF2_2"/>
    <property type="match status" value="1"/>
</dbReference>
<dbReference type="PANTHER" id="PTHR33221">
    <property type="entry name" value="WINGED HELIX-TURN-HELIX TRANSCRIPTIONAL REGULATOR, RRF2 FAMILY"/>
    <property type="match status" value="1"/>
</dbReference>
<dbReference type="InterPro" id="IPR036390">
    <property type="entry name" value="WH_DNA-bd_sf"/>
</dbReference>
<dbReference type="EMBL" id="ACHB01000090">
    <property type="protein sequence ID" value="EEI90523.1"/>
    <property type="molecule type" value="Genomic_DNA"/>
</dbReference>
<sequence>MFSNLHFATATHIIALLMLERDAWLSSDYIAGSINVNPVVVRKEIRKLKEAQLVISKEGKNGGVRIAEDINKKTLADVYKATLASDEKGKYNNPNPNCPVGKNINSYLSIVYNDIEEQHITYLNQISIQDLSSYFNNK</sequence>
<evidence type="ECO:0000313" key="2">
    <source>
        <dbReference type="Proteomes" id="UP000006241"/>
    </source>
</evidence>
<dbReference type="InterPro" id="IPR000944">
    <property type="entry name" value="Tscrpt_reg_Rrf2"/>
</dbReference>
<dbReference type="HOGENOM" id="CLU_107144_4_3_10"/>
<dbReference type="AlphaFoldDB" id="C2G2N3"/>
<dbReference type="Proteomes" id="UP000006241">
    <property type="component" value="Unassembled WGS sequence"/>
</dbReference>